<gene>
    <name evidence="2" type="ORF">MOTC310_23645</name>
</gene>
<evidence type="ECO:0000313" key="3">
    <source>
        <dbReference type="Proteomes" id="UP001355206"/>
    </source>
</evidence>
<protein>
    <recommendedName>
        <fullName evidence="1">Glycosyltransferase subfamily 4-like N-terminal domain-containing protein</fullName>
    </recommendedName>
</protein>
<feature type="domain" description="Glycosyltransferase subfamily 4-like N-terminal" evidence="1">
    <location>
        <begin position="7"/>
        <end position="188"/>
    </location>
</feature>
<dbReference type="Gene3D" id="3.40.50.2000">
    <property type="entry name" value="Glycogen Phosphorylase B"/>
    <property type="match status" value="2"/>
</dbReference>
<organism evidence="2 3">
    <name type="scientific">Methylobacterium oryzae</name>
    <dbReference type="NCBI Taxonomy" id="334852"/>
    <lineage>
        <taxon>Bacteria</taxon>
        <taxon>Pseudomonadati</taxon>
        <taxon>Pseudomonadota</taxon>
        <taxon>Alphaproteobacteria</taxon>
        <taxon>Hyphomicrobiales</taxon>
        <taxon>Methylobacteriaceae</taxon>
        <taxon>Methylobacterium</taxon>
    </lineage>
</organism>
<proteinExistence type="predicted"/>
<dbReference type="SUPFAM" id="SSF53756">
    <property type="entry name" value="UDP-Glycosyltransferase/glycogen phosphorylase"/>
    <property type="match status" value="1"/>
</dbReference>
<name>A0ABU7TTQ1_9HYPH</name>
<evidence type="ECO:0000259" key="1">
    <source>
        <dbReference type="Pfam" id="PF13439"/>
    </source>
</evidence>
<dbReference type="Pfam" id="PF13439">
    <property type="entry name" value="Glyco_transf_4"/>
    <property type="match status" value="1"/>
</dbReference>
<dbReference type="Proteomes" id="UP001355206">
    <property type="component" value="Unassembled WGS sequence"/>
</dbReference>
<reference evidence="2 3" key="1">
    <citation type="journal article" date="2012" name="Genet. Mol. Biol.">
        <title>Analysis of 16S rRNA and mxaF genes revealing insights into Methylobacterium niche-specific plant association.</title>
        <authorList>
            <person name="Dourado M.N."/>
            <person name="Andreote F.D."/>
            <person name="Dini-Andreote F."/>
            <person name="Conti R."/>
            <person name="Araujo J.M."/>
            <person name="Araujo W.L."/>
        </authorList>
    </citation>
    <scope>NUCLEOTIDE SEQUENCE [LARGE SCALE GENOMIC DNA]</scope>
    <source>
        <strain evidence="2 3">TC3-10</strain>
    </source>
</reference>
<accession>A0ABU7TTQ1</accession>
<keyword evidence="3" id="KW-1185">Reference proteome</keyword>
<comment type="caution">
    <text evidence="2">The sequence shown here is derived from an EMBL/GenBank/DDBJ whole genome shotgun (WGS) entry which is preliminary data.</text>
</comment>
<sequence>MTHSWGGGIQRHIDDMVAQARAEGLSVVLLQIDRTRNLEVHVAYRGPEFLYLPNLDSLYLPRDAAELADFVGQLAPVLIHVHSLAGLRWGAARALMAVVAGSGRPYAWTLHDYSPVCHRNHLVQPDGRYCGLAPVAECRSCLAVDAEGFEEPDPGERRAAFGAFLAGAARVFAPSSDTAGRIRAVYPDLAVTVRPHVEPERSVRSTALQRPGRVRRVAVLGAISLPEGGLLLQALATDAQDRDLPLHFTIVGHSDPALTGGLERAGVIETGRYSTDDPTLDRVARAALQIAETGHHWEGDEVLDLITQVSADLILLPSIWPETYAYALTLALRTGLSVAAFDLGTPAEQLRNAPNGHLLPYALATDPAACNDRLLDIEIANSGRSSATIQDGAYTDQIGVYYSLEIGAALGVRKV</sequence>
<dbReference type="EMBL" id="MLCA01000013">
    <property type="protein sequence ID" value="MEE7493289.1"/>
    <property type="molecule type" value="Genomic_DNA"/>
</dbReference>
<evidence type="ECO:0000313" key="2">
    <source>
        <dbReference type="EMBL" id="MEE7493289.1"/>
    </source>
</evidence>
<dbReference type="InterPro" id="IPR028098">
    <property type="entry name" value="Glyco_trans_4-like_N"/>
</dbReference>